<evidence type="ECO:0000313" key="3">
    <source>
        <dbReference type="EMBL" id="MFD0621524.1"/>
    </source>
</evidence>
<reference evidence="3" key="1">
    <citation type="journal article" date="2014" name="Int. J. Syst. Evol. Microbiol.">
        <title>Complete genome of a new Firmicutes species belonging to the dominant human colonic microbiota ('Ruminococcus bicirculans') reveals two chromosomes and a selective capacity to utilize plant glucans.</title>
        <authorList>
            <consortium name="NISC Comparative Sequencing Program"/>
            <person name="Wegmann U."/>
            <person name="Louis P."/>
            <person name="Goesmann A."/>
            <person name="Henrissat B."/>
            <person name="Duncan S.H."/>
            <person name="Flint H.J."/>
        </authorList>
    </citation>
    <scope>NUCLEOTIDE SEQUENCE</scope>
    <source>
        <strain evidence="3">JCM 12607</strain>
    </source>
</reference>
<reference evidence="5" key="2">
    <citation type="journal article" date="2019" name="Int. J. Syst. Evol. Microbiol.">
        <title>The Global Catalogue of Microorganisms (GCM) 10K type strain sequencing project: providing services to taxonomists for standard genome sequencing and annotation.</title>
        <authorList>
            <consortium name="The Broad Institute Genomics Platform"/>
            <consortium name="The Broad Institute Genome Sequencing Center for Infectious Disease"/>
            <person name="Wu L."/>
            <person name="Ma J."/>
        </authorList>
    </citation>
    <scope>NUCLEOTIDE SEQUENCE [LARGE SCALE GENOMIC DNA]</scope>
    <source>
        <strain evidence="5">JCM 12607</strain>
    </source>
</reference>
<keyword evidence="2" id="KW-0812">Transmembrane</keyword>
<reference evidence="3" key="3">
    <citation type="submission" date="2024-09" db="EMBL/GenBank/DDBJ databases">
        <authorList>
            <person name="Sun Q."/>
            <person name="Mori K."/>
        </authorList>
    </citation>
    <scope>NUCLEOTIDE SEQUENCE</scope>
    <source>
        <strain evidence="3">JCM 12607</strain>
    </source>
</reference>
<feature type="compositionally biased region" description="Low complexity" evidence="1">
    <location>
        <begin position="146"/>
        <end position="158"/>
    </location>
</feature>
<evidence type="ECO:0000256" key="2">
    <source>
        <dbReference type="SAM" id="Phobius"/>
    </source>
</evidence>
<feature type="region of interest" description="Disordered" evidence="1">
    <location>
        <begin position="132"/>
        <end position="158"/>
    </location>
</feature>
<proteinExistence type="predicted"/>
<keyword evidence="2" id="KW-0472">Membrane</keyword>
<comment type="caution">
    <text evidence="3">The sequence shown here is derived from an EMBL/GenBank/DDBJ whole genome shotgun (WGS) entry which is preliminary data.</text>
</comment>
<organism evidence="3 5">
    <name type="scientific">Streptomyces sanglieri</name>
    <dbReference type="NCBI Taxonomy" id="193460"/>
    <lineage>
        <taxon>Bacteria</taxon>
        <taxon>Bacillati</taxon>
        <taxon>Actinomycetota</taxon>
        <taxon>Actinomycetes</taxon>
        <taxon>Kitasatosporales</taxon>
        <taxon>Streptomycetaceae</taxon>
        <taxon>Streptomyces</taxon>
    </lineage>
</organism>
<evidence type="ECO:0000256" key="1">
    <source>
        <dbReference type="SAM" id="MobiDB-lite"/>
    </source>
</evidence>
<protein>
    <submittedName>
        <fullName evidence="3">Uncharacterized protein</fullName>
    </submittedName>
</protein>
<feature type="transmembrane region" description="Helical" evidence="2">
    <location>
        <begin position="25"/>
        <end position="44"/>
    </location>
</feature>
<accession>A0ABW2WJ01</accession>
<gene>
    <name evidence="3" type="ORF">ACFQ2K_00585</name>
    <name evidence="4" type="ORF">ACFQ2K_52690</name>
</gene>
<dbReference type="EMBL" id="JBHTGL010000001">
    <property type="protein sequence ID" value="MFD0621524.1"/>
    <property type="molecule type" value="Genomic_DNA"/>
</dbReference>
<dbReference type="EMBL" id="JBHTGL010000011">
    <property type="protein sequence ID" value="MFD0629958.1"/>
    <property type="molecule type" value="Genomic_DNA"/>
</dbReference>
<dbReference type="Proteomes" id="UP001596915">
    <property type="component" value="Unassembled WGS sequence"/>
</dbReference>
<sequence length="183" mass="19972">MSEEPIFIRSKLGTSRYVYNHRNPVGLALIILTPLVALGVLFGMQAESTWSEGELRDAVRKGVRDLGGKRHYTSLEGNHGYLIAEAIREGGIGPGHGVDTREEEGGGYTVSTEDTETEYCVRITLTLDERPPVVFPGAEDRPPPTRGCSRSTSPTRPSARALATDLVILLKPLLRAMARKPSM</sequence>
<evidence type="ECO:0000313" key="4">
    <source>
        <dbReference type="EMBL" id="MFD0629958.1"/>
    </source>
</evidence>
<name>A0ABW2WJ01_9ACTN</name>
<evidence type="ECO:0000313" key="5">
    <source>
        <dbReference type="Proteomes" id="UP001596915"/>
    </source>
</evidence>
<keyword evidence="5" id="KW-1185">Reference proteome</keyword>
<keyword evidence="2" id="KW-1133">Transmembrane helix</keyword>